<evidence type="ECO:0000256" key="1">
    <source>
        <dbReference type="SAM" id="SignalP"/>
    </source>
</evidence>
<feature type="chain" id="PRO_5032927286" evidence="1">
    <location>
        <begin position="28"/>
        <end position="122"/>
    </location>
</feature>
<feature type="non-terminal residue" evidence="2">
    <location>
        <position position="122"/>
    </location>
</feature>
<proteinExistence type="predicted"/>
<feature type="signal peptide" evidence="1">
    <location>
        <begin position="1"/>
        <end position="27"/>
    </location>
</feature>
<dbReference type="EMBL" id="CAJNNW010035817">
    <property type="protein sequence ID" value="CAE8730195.1"/>
    <property type="molecule type" value="Genomic_DNA"/>
</dbReference>
<accession>A0A813LJ60</accession>
<dbReference type="AlphaFoldDB" id="A0A813LJ60"/>
<protein>
    <submittedName>
        <fullName evidence="2">Uncharacterized protein</fullName>
    </submittedName>
</protein>
<evidence type="ECO:0000313" key="3">
    <source>
        <dbReference type="Proteomes" id="UP000626109"/>
    </source>
</evidence>
<keyword evidence="1" id="KW-0732">Signal</keyword>
<comment type="caution">
    <text evidence="2">The sequence shown here is derived from an EMBL/GenBank/DDBJ whole genome shotgun (WGS) entry which is preliminary data.</text>
</comment>
<organism evidence="2 3">
    <name type="scientific">Polarella glacialis</name>
    <name type="common">Dinoflagellate</name>
    <dbReference type="NCBI Taxonomy" id="89957"/>
    <lineage>
        <taxon>Eukaryota</taxon>
        <taxon>Sar</taxon>
        <taxon>Alveolata</taxon>
        <taxon>Dinophyceae</taxon>
        <taxon>Suessiales</taxon>
        <taxon>Suessiaceae</taxon>
        <taxon>Polarella</taxon>
    </lineage>
</organism>
<dbReference type="InterPro" id="IPR011990">
    <property type="entry name" value="TPR-like_helical_dom_sf"/>
</dbReference>
<name>A0A813LJ60_POLGL</name>
<dbReference type="Gene3D" id="1.25.40.10">
    <property type="entry name" value="Tetratricopeptide repeat domain"/>
    <property type="match status" value="1"/>
</dbReference>
<evidence type="ECO:0000313" key="2">
    <source>
        <dbReference type="EMBL" id="CAE8730195.1"/>
    </source>
</evidence>
<gene>
    <name evidence="2" type="ORF">PGLA2088_LOCUS45667</name>
</gene>
<sequence>AAMSALAKGRQWQLALSLLVHMTTGMAACNQISVNAAISAAGDADQWLLGLALLADMPRMRMGVDVISCSASIGACIQGGHWLFAVELLMEMSDVSLITQHSGVQIAVVPTTYKTQKQQCCC</sequence>
<reference evidence="2" key="1">
    <citation type="submission" date="2021-02" db="EMBL/GenBank/DDBJ databases">
        <authorList>
            <person name="Dougan E. K."/>
            <person name="Rhodes N."/>
            <person name="Thang M."/>
            <person name="Chan C."/>
        </authorList>
    </citation>
    <scope>NUCLEOTIDE SEQUENCE</scope>
</reference>
<dbReference type="Proteomes" id="UP000626109">
    <property type="component" value="Unassembled WGS sequence"/>
</dbReference>